<evidence type="ECO:0000259" key="7">
    <source>
        <dbReference type="PROSITE" id="PS51645"/>
    </source>
</evidence>
<dbReference type="PROSITE" id="PS51645">
    <property type="entry name" value="PHR_CRY_ALPHA_BETA"/>
    <property type="match status" value="1"/>
</dbReference>
<dbReference type="Pfam" id="PF03441">
    <property type="entry name" value="FAD_binding_7"/>
    <property type="match status" value="1"/>
</dbReference>
<feature type="binding site" evidence="4">
    <location>
        <begin position="371"/>
        <end position="373"/>
    </location>
    <ligand>
        <name>FAD</name>
        <dbReference type="ChEBI" id="CHEBI:57692"/>
    </ligand>
</feature>
<dbReference type="InterPro" id="IPR006050">
    <property type="entry name" value="DNA_photolyase_N"/>
</dbReference>
<keyword evidence="2 4" id="KW-0285">Flavoprotein</keyword>
<evidence type="ECO:0000256" key="1">
    <source>
        <dbReference type="ARBA" id="ARBA00001932"/>
    </source>
</evidence>
<dbReference type="InterPro" id="IPR014729">
    <property type="entry name" value="Rossmann-like_a/b/a_fold"/>
</dbReference>
<dbReference type="GO" id="GO:0003677">
    <property type="term" value="F:DNA binding"/>
    <property type="evidence" value="ECO:0007669"/>
    <property type="project" value="TreeGrafter"/>
</dbReference>
<evidence type="ECO:0000256" key="2">
    <source>
        <dbReference type="ARBA" id="ARBA00022630"/>
    </source>
</evidence>
<evidence type="ECO:0000256" key="6">
    <source>
        <dbReference type="RuleBase" id="RU004182"/>
    </source>
</evidence>
<dbReference type="SUPFAM" id="SSF48173">
    <property type="entry name" value="Cryptochrome/photolyase FAD-binding domain"/>
    <property type="match status" value="1"/>
</dbReference>
<dbReference type="InterPro" id="IPR036134">
    <property type="entry name" value="Crypto/Photolyase_FAD-like_sf"/>
</dbReference>
<dbReference type="PRINTS" id="PR00147">
    <property type="entry name" value="DNAPHOTLYASE"/>
</dbReference>
<protein>
    <submittedName>
        <fullName evidence="8">Deoxyribodipyrimidine photo-lyase</fullName>
    </submittedName>
</protein>
<dbReference type="AlphaFoldDB" id="A0A5C4N1Z9"/>
<dbReference type="GO" id="GO:0003904">
    <property type="term" value="F:deoxyribodipyrimidine photo-lyase activity"/>
    <property type="evidence" value="ECO:0007669"/>
    <property type="project" value="TreeGrafter"/>
</dbReference>
<reference evidence="8 9" key="1">
    <citation type="submission" date="2019-06" db="EMBL/GenBank/DDBJ databases">
        <title>YIM 131921 draft genome.</title>
        <authorList>
            <person name="Jiang L."/>
        </authorList>
    </citation>
    <scope>NUCLEOTIDE SEQUENCE [LARGE SCALE GENOMIC DNA]</scope>
    <source>
        <strain evidence="8 9">YIM 131921</strain>
    </source>
</reference>
<feature type="domain" description="Photolyase/cryptochrome alpha/beta" evidence="7">
    <location>
        <begin position="6"/>
        <end position="129"/>
    </location>
</feature>
<dbReference type="OrthoDB" id="9772484at2"/>
<dbReference type="PANTHER" id="PTHR11455:SF9">
    <property type="entry name" value="CRYPTOCHROME CIRCADIAN CLOCK 5 ISOFORM X1"/>
    <property type="match status" value="1"/>
</dbReference>
<organism evidence="8 9">
    <name type="scientific">Rubellimicrobium rubrum</name>
    <dbReference type="NCBI Taxonomy" id="2585369"/>
    <lineage>
        <taxon>Bacteria</taxon>
        <taxon>Pseudomonadati</taxon>
        <taxon>Pseudomonadota</taxon>
        <taxon>Alphaproteobacteria</taxon>
        <taxon>Rhodobacterales</taxon>
        <taxon>Roseobacteraceae</taxon>
        <taxon>Rubellimicrobium</taxon>
    </lineage>
</organism>
<feature type="binding site" evidence="4">
    <location>
        <position position="222"/>
    </location>
    <ligand>
        <name>FAD</name>
        <dbReference type="ChEBI" id="CHEBI:57692"/>
    </ligand>
</feature>
<dbReference type="Gene3D" id="1.10.579.10">
    <property type="entry name" value="DNA Cyclobutane Dipyrimidine Photolyase, subunit A, domain 3"/>
    <property type="match status" value="1"/>
</dbReference>
<keyword evidence="6" id="KW-0157">Chromophore</keyword>
<dbReference type="RefSeq" id="WP_139074491.1">
    <property type="nucleotide sequence ID" value="NZ_VDFU01000001.1"/>
</dbReference>
<evidence type="ECO:0000313" key="9">
    <source>
        <dbReference type="Proteomes" id="UP000305887"/>
    </source>
</evidence>
<dbReference type="InterPro" id="IPR002081">
    <property type="entry name" value="Cryptochrome/DNA_photolyase_1"/>
</dbReference>
<comment type="similarity">
    <text evidence="6">Belongs to the DNA photolyase family.</text>
</comment>
<accession>A0A5C4N1Z9</accession>
<comment type="cofactor">
    <cofactor evidence="4">
        <name>FAD</name>
        <dbReference type="ChEBI" id="CHEBI:57692"/>
    </cofactor>
    <text evidence="4">Binds 1 FAD per subunit.</text>
</comment>
<feature type="site" description="Electron transfer via tryptophanyl radical" evidence="5">
    <location>
        <position position="381"/>
    </location>
</feature>
<name>A0A5C4N1Z9_9RHOB</name>
<feature type="binding site" evidence="4">
    <location>
        <position position="269"/>
    </location>
    <ligand>
        <name>FAD</name>
        <dbReference type="ChEBI" id="CHEBI:57692"/>
    </ligand>
</feature>
<evidence type="ECO:0000256" key="3">
    <source>
        <dbReference type="ARBA" id="ARBA00022827"/>
    </source>
</evidence>
<feature type="binding site" evidence="4">
    <location>
        <begin position="234"/>
        <end position="238"/>
    </location>
    <ligand>
        <name>FAD</name>
        <dbReference type="ChEBI" id="CHEBI:57692"/>
    </ligand>
</feature>
<dbReference type="Proteomes" id="UP000305887">
    <property type="component" value="Unassembled WGS sequence"/>
</dbReference>
<comment type="cofactor">
    <cofactor evidence="1">
        <name>(6R)-5,10-methylene-5,6,7,8-tetrahydrofolate</name>
        <dbReference type="ChEBI" id="CHEBI:15636"/>
    </cofactor>
</comment>
<dbReference type="Gene3D" id="3.40.50.620">
    <property type="entry name" value="HUPs"/>
    <property type="match status" value="1"/>
</dbReference>
<dbReference type="SUPFAM" id="SSF52425">
    <property type="entry name" value="Cryptochrome/photolyase, N-terminal domain"/>
    <property type="match status" value="1"/>
</dbReference>
<evidence type="ECO:0000256" key="5">
    <source>
        <dbReference type="PIRSR" id="PIRSR602081-2"/>
    </source>
</evidence>
<dbReference type="Pfam" id="PF00875">
    <property type="entry name" value="DNA_photolyase"/>
    <property type="match status" value="1"/>
</dbReference>
<dbReference type="EMBL" id="VDFU01000001">
    <property type="protein sequence ID" value="TNC52727.1"/>
    <property type="molecule type" value="Genomic_DNA"/>
</dbReference>
<dbReference type="Gene3D" id="1.25.40.80">
    <property type="match status" value="1"/>
</dbReference>
<sequence length="480" mass="52791">MTDSATPILIWFRRDLRLTDHPALSAATATGRPVIPVFLCDEGVEALGAAPRMRLGLGVAELARSLEALGSRLILRRGAALPTLRALAAETGAGAVWWTRLHDPLSRRRDDGVMQGLGVEGRAFPGHLLHEPEAIRTGAGGGFKVYGPFFRALRARDPGEPLPAPSRLAPPRTWPQSEELAGWRLDAAMNRGGPIVAAWQNPGEARARERLDRFVAERIGGYAKARDYPAQDGSSRLSENLTTGEISARTCWHAGTAALDRGEAGAEQFLKELAWRDFSHHLLFHSPGIATDHWRPEWRSFPWAQDADSPLVRAWQRGRTGIRLVDAAMREMFVTGRMHNRARMIAASLLTKHMMTDWRVGLKWFEDCLTDWDPAANAVNWQWVAGSGPDASPFFRIFSPQSQAKAYDGKGEYERMWVAEGQAAPPATALSFFDAAPRSWGMSPRDPIPAPVLDLAIAREAALAAFRARPRPGDEASENA</sequence>
<keyword evidence="3 4" id="KW-0274">FAD</keyword>
<evidence type="ECO:0000256" key="4">
    <source>
        <dbReference type="PIRSR" id="PIRSR602081-1"/>
    </source>
</evidence>
<dbReference type="InterPro" id="IPR036155">
    <property type="entry name" value="Crypto/Photolyase_N_sf"/>
</dbReference>
<keyword evidence="8" id="KW-0456">Lyase</keyword>
<keyword evidence="9" id="KW-1185">Reference proteome</keyword>
<feature type="site" description="Electron transfer via tryptophanyl radical" evidence="5">
    <location>
        <position position="303"/>
    </location>
</feature>
<dbReference type="PANTHER" id="PTHR11455">
    <property type="entry name" value="CRYPTOCHROME"/>
    <property type="match status" value="1"/>
</dbReference>
<evidence type="ECO:0000313" key="8">
    <source>
        <dbReference type="EMBL" id="TNC52727.1"/>
    </source>
</evidence>
<proteinExistence type="inferred from homology"/>
<dbReference type="InterPro" id="IPR005101">
    <property type="entry name" value="Cryptochr/Photolyase_FAD-bd"/>
</dbReference>
<dbReference type="GO" id="GO:0071949">
    <property type="term" value="F:FAD binding"/>
    <property type="evidence" value="ECO:0007669"/>
    <property type="project" value="TreeGrafter"/>
</dbReference>
<comment type="caution">
    <text evidence="8">The sequence shown here is derived from an EMBL/GenBank/DDBJ whole genome shotgun (WGS) entry which is preliminary data.</text>
</comment>
<gene>
    <name evidence="8" type="ORF">FHG66_00050</name>
</gene>
<feature type="site" description="Electron transfer via tryptophanyl radical" evidence="5">
    <location>
        <position position="358"/>
    </location>
</feature>
<dbReference type="GO" id="GO:0009416">
    <property type="term" value="P:response to light stimulus"/>
    <property type="evidence" value="ECO:0007669"/>
    <property type="project" value="TreeGrafter"/>
</dbReference>